<dbReference type="Gene3D" id="3.30.2320.30">
    <property type="entry name" value="ATP synthase, E subunit, C-terminal"/>
    <property type="match status" value="1"/>
</dbReference>
<dbReference type="InterPro" id="IPR002842">
    <property type="entry name" value="ATPase_V1_Esu"/>
</dbReference>
<proteinExistence type="inferred from homology"/>
<evidence type="ECO:0000313" key="4">
    <source>
        <dbReference type="EMBL" id="CAE2325845.1"/>
    </source>
</evidence>
<name>A0A7S4P7A3_9EUKA</name>
<evidence type="ECO:0000256" key="3">
    <source>
        <dbReference type="ARBA" id="ARBA00023065"/>
    </source>
</evidence>
<dbReference type="GO" id="GO:0046961">
    <property type="term" value="F:proton-transporting ATPase activity, rotational mechanism"/>
    <property type="evidence" value="ECO:0007669"/>
    <property type="project" value="InterPro"/>
</dbReference>
<dbReference type="PANTHER" id="PTHR45715">
    <property type="entry name" value="ATPASE H+-TRANSPORTING V1 SUBUNIT E1A-RELATED"/>
    <property type="match status" value="1"/>
</dbReference>
<comment type="similarity">
    <text evidence="1">Belongs to the V-ATPase E subunit family.</text>
</comment>
<dbReference type="InterPro" id="IPR038495">
    <property type="entry name" value="ATPase_E_C"/>
</dbReference>
<dbReference type="SUPFAM" id="SSF160527">
    <property type="entry name" value="V-type ATPase subunit E-like"/>
    <property type="match status" value="1"/>
</dbReference>
<accession>A0A7S4P7A3</accession>
<organism evidence="4">
    <name type="scientific">Paramoeba aestuarina</name>
    <dbReference type="NCBI Taxonomy" id="180227"/>
    <lineage>
        <taxon>Eukaryota</taxon>
        <taxon>Amoebozoa</taxon>
        <taxon>Discosea</taxon>
        <taxon>Flabellinia</taxon>
        <taxon>Dactylopodida</taxon>
        <taxon>Paramoebidae</taxon>
        <taxon>Paramoeba</taxon>
    </lineage>
</organism>
<dbReference type="EMBL" id="HBKR01030507">
    <property type="protein sequence ID" value="CAE2325845.1"/>
    <property type="molecule type" value="Transcribed_RNA"/>
</dbReference>
<gene>
    <name evidence="4" type="ORF">NAES01612_LOCUS20001</name>
</gene>
<dbReference type="Pfam" id="PF01991">
    <property type="entry name" value="vATP-synt_E"/>
    <property type="match status" value="1"/>
</dbReference>
<dbReference type="AlphaFoldDB" id="A0A7S4P7A3"/>
<evidence type="ECO:0000256" key="2">
    <source>
        <dbReference type="ARBA" id="ARBA00022448"/>
    </source>
</evidence>
<keyword evidence="3" id="KW-0406">Ion transport</keyword>
<evidence type="ECO:0000256" key="1">
    <source>
        <dbReference type="ARBA" id="ARBA00005901"/>
    </source>
</evidence>
<keyword evidence="2" id="KW-0813">Transport</keyword>
<protein>
    <recommendedName>
        <fullName evidence="5">V-type proton ATPase subunit E</fullName>
    </recommendedName>
</protein>
<dbReference type="GO" id="GO:0033178">
    <property type="term" value="C:proton-transporting two-sector ATPase complex, catalytic domain"/>
    <property type="evidence" value="ECO:0007669"/>
    <property type="project" value="InterPro"/>
</dbReference>
<evidence type="ECO:0008006" key="5">
    <source>
        <dbReference type="Google" id="ProtNLM"/>
    </source>
</evidence>
<reference evidence="4" key="1">
    <citation type="submission" date="2021-01" db="EMBL/GenBank/DDBJ databases">
        <authorList>
            <person name="Corre E."/>
            <person name="Pelletier E."/>
            <person name="Niang G."/>
            <person name="Scheremetjew M."/>
            <person name="Finn R."/>
            <person name="Kale V."/>
            <person name="Holt S."/>
            <person name="Cochrane G."/>
            <person name="Meng A."/>
            <person name="Brown T."/>
            <person name="Cohen L."/>
        </authorList>
    </citation>
    <scope>NUCLEOTIDE SEQUENCE</scope>
    <source>
        <strain evidence="4">SoJaBio B1-5/56/2</strain>
    </source>
</reference>
<sequence length="215" mass="24217">MDDNTVKAQLRRMRDFILDEAQNKKTEIQQSAEEEANRERDRLIRQGEIAITKELDKKRKQVETAKKIRASNELNQSRLQILRAREEAVNSVCGQAHAEVMKLSDDHPIKYKKLLHDLALQSLEVMEEDKVEFVVREKDTKILGGMLGDVAKKYQEKTGQKCEVSLSDKHLDASSAGGVVAVAGNGAVIISNTLEQRLQLAVEALLPNIRQDLFA</sequence>
<dbReference type="Gene3D" id="6.10.250.1620">
    <property type="match status" value="1"/>
</dbReference>